<dbReference type="InterPro" id="IPR022998">
    <property type="entry name" value="ThiamineP_synth_TenI"/>
</dbReference>
<feature type="domain" description="Thiamine phosphate synthase/TenI" evidence="3">
    <location>
        <begin position="18"/>
        <end position="173"/>
    </location>
</feature>
<keyword evidence="2" id="KW-0784">Thiamine biosynthesis</keyword>
<organism evidence="4 5">
    <name type="scientific">Metalysinibacillus jejuensis</name>
    <dbReference type="NCBI Taxonomy" id="914327"/>
    <lineage>
        <taxon>Bacteria</taxon>
        <taxon>Bacillati</taxon>
        <taxon>Bacillota</taxon>
        <taxon>Bacilli</taxon>
        <taxon>Bacillales</taxon>
        <taxon>Caryophanaceae</taxon>
        <taxon>Metalysinibacillus</taxon>
    </lineage>
</organism>
<proteinExistence type="predicted"/>
<gene>
    <name evidence="4" type="ORF">K8V30_02835</name>
</gene>
<evidence type="ECO:0000313" key="4">
    <source>
        <dbReference type="EMBL" id="HJH10625.1"/>
    </source>
</evidence>
<protein>
    <submittedName>
        <fullName evidence="4">Thiamine phosphate synthase</fullName>
    </submittedName>
</protein>
<dbReference type="GO" id="GO:0009228">
    <property type="term" value="P:thiamine biosynthetic process"/>
    <property type="evidence" value="ECO:0007669"/>
    <property type="project" value="UniProtKB-KW"/>
</dbReference>
<evidence type="ECO:0000313" key="5">
    <source>
        <dbReference type="Proteomes" id="UP000700212"/>
    </source>
</evidence>
<accession>A0A921T462</accession>
<dbReference type="GO" id="GO:0004789">
    <property type="term" value="F:thiamine-phosphate diphosphorylase activity"/>
    <property type="evidence" value="ECO:0007669"/>
    <property type="project" value="TreeGrafter"/>
</dbReference>
<name>A0A921T462_9BACL</name>
<dbReference type="InterPro" id="IPR036206">
    <property type="entry name" value="ThiamineP_synth_sf"/>
</dbReference>
<evidence type="ECO:0000256" key="2">
    <source>
        <dbReference type="ARBA" id="ARBA00022977"/>
    </source>
</evidence>
<dbReference type="Pfam" id="PF02581">
    <property type="entry name" value="TMP-TENI"/>
    <property type="match status" value="1"/>
</dbReference>
<dbReference type="PANTHER" id="PTHR20857">
    <property type="entry name" value="THIAMINE-PHOSPHATE PYROPHOSPHORYLASE"/>
    <property type="match status" value="1"/>
</dbReference>
<comment type="caution">
    <text evidence="4">The sequence shown here is derived from an EMBL/GenBank/DDBJ whole genome shotgun (WGS) entry which is preliminary data.</text>
</comment>
<dbReference type="CDD" id="cd00564">
    <property type="entry name" value="TMP_TenI"/>
    <property type="match status" value="1"/>
</dbReference>
<dbReference type="AlphaFoldDB" id="A0A921T462"/>
<comment type="pathway">
    <text evidence="1">Cofactor biosynthesis; thiamine diphosphate biosynthesis.</text>
</comment>
<dbReference type="PANTHER" id="PTHR20857:SF15">
    <property type="entry name" value="THIAMINE-PHOSPHATE SYNTHASE"/>
    <property type="match status" value="1"/>
</dbReference>
<reference evidence="4" key="1">
    <citation type="journal article" date="2021" name="PeerJ">
        <title>Extensive microbial diversity within the chicken gut microbiome revealed by metagenomics and culture.</title>
        <authorList>
            <person name="Gilroy R."/>
            <person name="Ravi A."/>
            <person name="Getino M."/>
            <person name="Pursley I."/>
            <person name="Horton D.L."/>
            <person name="Alikhan N.F."/>
            <person name="Baker D."/>
            <person name="Gharbi K."/>
            <person name="Hall N."/>
            <person name="Watson M."/>
            <person name="Adriaenssens E.M."/>
            <person name="Foster-Nyarko E."/>
            <person name="Jarju S."/>
            <person name="Secka A."/>
            <person name="Antonio M."/>
            <person name="Oren A."/>
            <person name="Chaudhuri R.R."/>
            <person name="La Ragione R."/>
            <person name="Hildebrand F."/>
            <person name="Pallen M.J."/>
        </authorList>
    </citation>
    <scope>NUCLEOTIDE SEQUENCE</scope>
    <source>
        <strain evidence="4">CHK160-4876</strain>
    </source>
</reference>
<dbReference type="Proteomes" id="UP000700212">
    <property type="component" value="Unassembled WGS sequence"/>
</dbReference>
<dbReference type="EMBL" id="DYTV01000033">
    <property type="protein sequence ID" value="HJH10625.1"/>
    <property type="molecule type" value="Genomic_DNA"/>
</dbReference>
<dbReference type="GO" id="GO:0005737">
    <property type="term" value="C:cytoplasm"/>
    <property type="evidence" value="ECO:0007669"/>
    <property type="project" value="TreeGrafter"/>
</dbReference>
<sequence>MRHAITKGQGLDELQLTQIKAVAPLVDAVVLREKQLSQQALAQGIEQLLALGVPATKLIVHSMPSLAEAYQLLGCHFASDSIVYGNDFPFLCGQSTHSVEEALRCENRGMDYIYFSHIFPSSSKPNLAPRGLAALTDVCAATSIPVIALGGINKRNQHLLATTGASGFAAISMFFN</sequence>
<dbReference type="InterPro" id="IPR013785">
    <property type="entry name" value="Aldolase_TIM"/>
</dbReference>
<dbReference type="Gene3D" id="3.20.20.70">
    <property type="entry name" value="Aldolase class I"/>
    <property type="match status" value="1"/>
</dbReference>
<dbReference type="SUPFAM" id="SSF51391">
    <property type="entry name" value="Thiamin phosphate synthase"/>
    <property type="match status" value="1"/>
</dbReference>
<reference evidence="4" key="2">
    <citation type="submission" date="2021-09" db="EMBL/GenBank/DDBJ databases">
        <authorList>
            <person name="Gilroy R."/>
        </authorList>
    </citation>
    <scope>NUCLEOTIDE SEQUENCE</scope>
    <source>
        <strain evidence="4">CHK160-4876</strain>
    </source>
</reference>
<evidence type="ECO:0000256" key="1">
    <source>
        <dbReference type="ARBA" id="ARBA00004948"/>
    </source>
</evidence>
<evidence type="ECO:0000259" key="3">
    <source>
        <dbReference type="Pfam" id="PF02581"/>
    </source>
</evidence>